<dbReference type="SUPFAM" id="SSF51430">
    <property type="entry name" value="NAD(P)-linked oxidoreductase"/>
    <property type="match status" value="1"/>
</dbReference>
<dbReference type="PANTHER" id="PTHR43312:SF1">
    <property type="entry name" value="NADP-DEPENDENT OXIDOREDUCTASE DOMAIN-CONTAINING PROTEIN"/>
    <property type="match status" value="1"/>
</dbReference>
<dbReference type="EMBL" id="JBGUAW010000004">
    <property type="protein sequence ID" value="MFA9460468.1"/>
    <property type="molecule type" value="Genomic_DNA"/>
</dbReference>
<dbReference type="InterPro" id="IPR006311">
    <property type="entry name" value="TAT_signal"/>
</dbReference>
<dbReference type="CDD" id="cd19095">
    <property type="entry name" value="AKR_PA4992-like"/>
    <property type="match status" value="1"/>
</dbReference>
<evidence type="ECO:0000313" key="4">
    <source>
        <dbReference type="Proteomes" id="UP001575181"/>
    </source>
</evidence>
<feature type="domain" description="NADP-dependent oxidoreductase" evidence="2">
    <location>
        <begin position="53"/>
        <end position="298"/>
    </location>
</feature>
<comment type="caution">
    <text evidence="3">The sequence shown here is derived from an EMBL/GenBank/DDBJ whole genome shotgun (WGS) entry which is preliminary data.</text>
</comment>
<accession>A0ABV4TT22</accession>
<dbReference type="Proteomes" id="UP001575181">
    <property type="component" value="Unassembled WGS sequence"/>
</dbReference>
<sequence>MRHTLSGITRRTALKLMAAAGGLALSGGAPAVRAEKSLRTREIPASGESIPVVGLGTARTFDVGPGEAERAPLYRVLEEFFAAGGRVIDTSPMYGTAETVVGDLLTEMKHPEVFYATKVWTRGERSGIRQMERSAERMRTEVIDLMQVHNLVDWRTHLETLERWKAEGRIRYLGITHYVNSAFDELARIMKQRDLDFVQLPYNLANREAADRLLPLAADRGIAVLVNEPFETGALFGQVGDMEVPPWAREFGAETWAQFFLKFILARPEVTCVIPATSDPQHMADDMRAGMGALPDAQQQERMVKLWESL</sequence>
<feature type="signal peptide" evidence="1">
    <location>
        <begin position="1"/>
        <end position="31"/>
    </location>
</feature>
<dbReference type="InterPro" id="IPR036812">
    <property type="entry name" value="NAD(P)_OxRdtase_dom_sf"/>
</dbReference>
<organism evidence="3 4">
    <name type="scientific">Thiohalorhabdus methylotrophus</name>
    <dbReference type="NCBI Taxonomy" id="3242694"/>
    <lineage>
        <taxon>Bacteria</taxon>
        <taxon>Pseudomonadati</taxon>
        <taxon>Pseudomonadota</taxon>
        <taxon>Gammaproteobacteria</taxon>
        <taxon>Thiohalorhabdales</taxon>
        <taxon>Thiohalorhabdaceae</taxon>
        <taxon>Thiohalorhabdus</taxon>
    </lineage>
</organism>
<dbReference type="Gene3D" id="3.20.20.100">
    <property type="entry name" value="NADP-dependent oxidoreductase domain"/>
    <property type="match status" value="1"/>
</dbReference>
<gene>
    <name evidence="3" type="ORF">ACERLL_06455</name>
</gene>
<dbReference type="RefSeq" id="WP_373655253.1">
    <property type="nucleotide sequence ID" value="NZ_JBGUAW010000004.1"/>
</dbReference>
<dbReference type="InterPro" id="IPR023210">
    <property type="entry name" value="NADP_OxRdtase_dom"/>
</dbReference>
<evidence type="ECO:0000313" key="3">
    <source>
        <dbReference type="EMBL" id="MFA9460468.1"/>
    </source>
</evidence>
<proteinExistence type="predicted"/>
<reference evidence="3 4" key="1">
    <citation type="submission" date="2024-08" db="EMBL/GenBank/DDBJ databases">
        <title>Whole-genome sequencing of halo(alkali)philic microorganisms from hypersaline lakes.</title>
        <authorList>
            <person name="Sorokin D.Y."/>
            <person name="Merkel A.Y."/>
            <person name="Messina E."/>
            <person name="Yakimov M."/>
        </authorList>
    </citation>
    <scope>NUCLEOTIDE SEQUENCE [LARGE SCALE GENOMIC DNA]</scope>
    <source>
        <strain evidence="3 4">Cl-TMA</strain>
    </source>
</reference>
<dbReference type="InterPro" id="IPR053135">
    <property type="entry name" value="AKR2_Oxidoreductase"/>
</dbReference>
<protein>
    <submittedName>
        <fullName evidence="3">Aldo/keto reductase</fullName>
    </submittedName>
</protein>
<dbReference type="PANTHER" id="PTHR43312">
    <property type="entry name" value="D-THREO-ALDOSE 1-DEHYDROGENASE"/>
    <property type="match status" value="1"/>
</dbReference>
<dbReference type="PROSITE" id="PS51318">
    <property type="entry name" value="TAT"/>
    <property type="match status" value="1"/>
</dbReference>
<evidence type="ECO:0000259" key="2">
    <source>
        <dbReference type="Pfam" id="PF00248"/>
    </source>
</evidence>
<evidence type="ECO:0000256" key="1">
    <source>
        <dbReference type="SAM" id="SignalP"/>
    </source>
</evidence>
<name>A0ABV4TT22_9GAMM</name>
<dbReference type="Pfam" id="PF00248">
    <property type="entry name" value="Aldo_ket_red"/>
    <property type="match status" value="1"/>
</dbReference>
<keyword evidence="4" id="KW-1185">Reference proteome</keyword>
<keyword evidence="1" id="KW-0732">Signal</keyword>
<feature type="chain" id="PRO_5046515318" evidence="1">
    <location>
        <begin position="32"/>
        <end position="310"/>
    </location>
</feature>